<reference evidence="4 5" key="1">
    <citation type="submission" date="2024-01" db="EMBL/GenBank/DDBJ databases">
        <title>Complete genome of Cladobotryum mycophilum ATHUM6906.</title>
        <authorList>
            <person name="Christinaki A.C."/>
            <person name="Myridakis A.I."/>
            <person name="Kouvelis V.N."/>
        </authorList>
    </citation>
    <scope>NUCLEOTIDE SEQUENCE [LARGE SCALE GENOMIC DNA]</scope>
    <source>
        <strain evidence="4 5">ATHUM6906</strain>
    </source>
</reference>
<dbReference type="InterPro" id="IPR053187">
    <property type="entry name" value="Notoamide_regulator"/>
</dbReference>
<dbReference type="PROSITE" id="PS50048">
    <property type="entry name" value="ZN2_CY6_FUNGAL_2"/>
    <property type="match status" value="1"/>
</dbReference>
<feature type="compositionally biased region" description="Pro residues" evidence="2">
    <location>
        <begin position="14"/>
        <end position="28"/>
    </location>
</feature>
<dbReference type="CDD" id="cd00067">
    <property type="entry name" value="GAL4"/>
    <property type="match status" value="1"/>
</dbReference>
<dbReference type="CDD" id="cd12148">
    <property type="entry name" value="fungal_TF_MHR"/>
    <property type="match status" value="1"/>
</dbReference>
<evidence type="ECO:0000259" key="3">
    <source>
        <dbReference type="PROSITE" id="PS50048"/>
    </source>
</evidence>
<sequence length="687" mass="76415">MALRSLRPNEPLVPGDPNPPVPPDPPQPITGKRKRTQVLAACSNCQKQKSKCDGERPTCGACESRNKECHYSVPEGLSSRNEQRRRFHTVAESYENLRTAFGVLRRSDEEDIARIIRRIRESATTDEAIEMIANIGLLLSRSQDTGSASSSGSRTASPGVDDAPRQSSSTHHSYAPGAFGGSFQARSLDDLIVNVPMPCLPVSKWTSVSEDDVHLTHLINLFWTWDNTASRVIDREIFIEDLTRGPGTGYPATTEFCSSFMVNALLALACTYSTQDKIFAVPGDLLSRGRVFADEATRIYKLEKHQPSLPLFQGTVFLWIYEAITNDGAFGLSLLENTYKLYSGFQFNNEDEVHPPSASMEERRRLQAISHMVWGYYCVVSKVELTFSRPMRVSKPGVAQPLISGVTSSFGNHMSPGSWFAYPMSLEAQVCSFREVFLAECALAELSEEILLFREGHQMSAPSPATLAGVEKLWHKLAHWKMFLQESLQYFNTNVPSVLILHITHSSMILKLVEGLPSTPGQTIGGQGLESLRISHATSVMAIVWTFRSSYTFHHEYWAMQSCFAAAIAVLEYLEPGTVQVDTFVRACQALSEMGEYLSFANSLLAAIQSIIARFKISLPPYGAKYLADSKGKQADIFTSSIRVSARLPGRRGQNDTADMTKEELDHLEVEFCDLILHTDRRKVEVD</sequence>
<name>A0ABR0S7W2_9HYPO</name>
<dbReference type="Pfam" id="PF00172">
    <property type="entry name" value="Zn_clus"/>
    <property type="match status" value="1"/>
</dbReference>
<protein>
    <submittedName>
        <fullName evidence="4">Nitrogen assimilation transcription factor nit-4-like protein</fullName>
    </submittedName>
</protein>
<accession>A0ABR0S7W2</accession>
<evidence type="ECO:0000256" key="2">
    <source>
        <dbReference type="SAM" id="MobiDB-lite"/>
    </source>
</evidence>
<keyword evidence="5" id="KW-1185">Reference proteome</keyword>
<feature type="compositionally biased region" description="Low complexity" evidence="2">
    <location>
        <begin position="144"/>
        <end position="157"/>
    </location>
</feature>
<dbReference type="PANTHER" id="PTHR47256:SF3">
    <property type="entry name" value="ZN(II)2CYS6 TRANSCRIPTION FACTOR (EUROFUNG)"/>
    <property type="match status" value="1"/>
</dbReference>
<evidence type="ECO:0000313" key="4">
    <source>
        <dbReference type="EMBL" id="KAK5988254.1"/>
    </source>
</evidence>
<dbReference type="Proteomes" id="UP001338125">
    <property type="component" value="Unassembled WGS sequence"/>
</dbReference>
<dbReference type="EMBL" id="JAVFKD010000016">
    <property type="protein sequence ID" value="KAK5988254.1"/>
    <property type="molecule type" value="Genomic_DNA"/>
</dbReference>
<dbReference type="PANTHER" id="PTHR47256">
    <property type="entry name" value="ZN(II)2CYS6 TRANSCRIPTION FACTOR (EUROFUNG)-RELATED"/>
    <property type="match status" value="1"/>
</dbReference>
<feature type="domain" description="Zn(2)-C6 fungal-type" evidence="3">
    <location>
        <begin position="41"/>
        <end position="71"/>
    </location>
</feature>
<dbReference type="InterPro" id="IPR001138">
    <property type="entry name" value="Zn2Cys6_DnaBD"/>
</dbReference>
<dbReference type="InterPro" id="IPR036864">
    <property type="entry name" value="Zn2-C6_fun-type_DNA-bd_sf"/>
</dbReference>
<organism evidence="4 5">
    <name type="scientific">Cladobotryum mycophilum</name>
    <dbReference type="NCBI Taxonomy" id="491253"/>
    <lineage>
        <taxon>Eukaryota</taxon>
        <taxon>Fungi</taxon>
        <taxon>Dikarya</taxon>
        <taxon>Ascomycota</taxon>
        <taxon>Pezizomycotina</taxon>
        <taxon>Sordariomycetes</taxon>
        <taxon>Hypocreomycetidae</taxon>
        <taxon>Hypocreales</taxon>
        <taxon>Hypocreaceae</taxon>
        <taxon>Cladobotryum</taxon>
    </lineage>
</organism>
<keyword evidence="1" id="KW-0539">Nucleus</keyword>
<feature type="region of interest" description="Disordered" evidence="2">
    <location>
        <begin position="144"/>
        <end position="174"/>
    </location>
</feature>
<gene>
    <name evidence="4" type="ORF">PT974_12395</name>
</gene>
<dbReference type="Gene3D" id="4.10.240.10">
    <property type="entry name" value="Zn(2)-C6 fungal-type DNA-binding domain"/>
    <property type="match status" value="1"/>
</dbReference>
<feature type="region of interest" description="Disordered" evidence="2">
    <location>
        <begin position="1"/>
        <end position="34"/>
    </location>
</feature>
<evidence type="ECO:0000313" key="5">
    <source>
        <dbReference type="Proteomes" id="UP001338125"/>
    </source>
</evidence>
<evidence type="ECO:0000256" key="1">
    <source>
        <dbReference type="ARBA" id="ARBA00023242"/>
    </source>
</evidence>
<comment type="caution">
    <text evidence="4">The sequence shown here is derived from an EMBL/GenBank/DDBJ whole genome shotgun (WGS) entry which is preliminary data.</text>
</comment>
<proteinExistence type="predicted"/>
<dbReference type="SMART" id="SM00066">
    <property type="entry name" value="GAL4"/>
    <property type="match status" value="1"/>
</dbReference>
<dbReference type="SUPFAM" id="SSF57701">
    <property type="entry name" value="Zn2/Cys6 DNA-binding domain"/>
    <property type="match status" value="1"/>
</dbReference>